<evidence type="ECO:0000313" key="2">
    <source>
        <dbReference type="Proteomes" id="UP001059663"/>
    </source>
</evidence>
<proteinExistence type="predicted"/>
<sequence>MRSDLPEDAKPSDAPSATELGEGEQGYAQAHGAARPAPRPDASMTLLTSMLERPLDPGYPGRRRGPHGAGQAAQHRHREAAAARVAAPDRADDRCVHGPAARS</sequence>
<name>A0AC61U850_9MICO</name>
<evidence type="ECO:0000313" key="1">
    <source>
        <dbReference type="EMBL" id="UUZ46201.1"/>
    </source>
</evidence>
<organism evidence="1 2">
    <name type="scientific">Janibacter limosus</name>
    <dbReference type="NCBI Taxonomy" id="53458"/>
    <lineage>
        <taxon>Bacteria</taxon>
        <taxon>Bacillati</taxon>
        <taxon>Actinomycetota</taxon>
        <taxon>Actinomycetes</taxon>
        <taxon>Micrococcales</taxon>
        <taxon>Intrasporangiaceae</taxon>
        <taxon>Janibacter</taxon>
    </lineage>
</organism>
<gene>
    <name evidence="1" type="ORF">LP422_10655</name>
</gene>
<reference evidence="1" key="1">
    <citation type="submission" date="2021-11" db="EMBL/GenBank/DDBJ databases">
        <title>Study of the species diversity of bacterial strains isolated from a unique natural object - Shulgan-Tash cave (Bashkiria).</title>
        <authorList>
            <person name="Sazanova A.L."/>
            <person name="Chirak E.R."/>
            <person name="Safronova V.I."/>
        </authorList>
    </citation>
    <scope>NUCLEOTIDE SEQUENCE</scope>
    <source>
        <strain evidence="1">P1</strain>
    </source>
</reference>
<dbReference type="Proteomes" id="UP001059663">
    <property type="component" value="Chromosome"/>
</dbReference>
<protein>
    <submittedName>
        <fullName evidence="1">Uncharacterized protein</fullName>
    </submittedName>
</protein>
<dbReference type="EMBL" id="CP087977">
    <property type="protein sequence ID" value="UUZ46201.1"/>
    <property type="molecule type" value="Genomic_DNA"/>
</dbReference>
<accession>A0AC61U850</accession>